<dbReference type="PANTHER" id="PTHR47691">
    <property type="entry name" value="REGULATOR-RELATED"/>
    <property type="match status" value="1"/>
</dbReference>
<proteinExistence type="predicted"/>
<dbReference type="Pfam" id="PF13401">
    <property type="entry name" value="AAA_22"/>
    <property type="match status" value="1"/>
</dbReference>
<organism evidence="3 4">
    <name type="scientific">Streptomyces marianii</name>
    <dbReference type="NCBI Taxonomy" id="1817406"/>
    <lineage>
        <taxon>Bacteria</taxon>
        <taxon>Bacillati</taxon>
        <taxon>Actinomycetota</taxon>
        <taxon>Actinomycetes</taxon>
        <taxon>Kitasatosporales</taxon>
        <taxon>Streptomycetaceae</taxon>
        <taxon>Streptomyces</taxon>
    </lineage>
</organism>
<evidence type="ECO:0000313" key="3">
    <source>
        <dbReference type="EMBL" id="TLQ39340.1"/>
    </source>
</evidence>
<dbReference type="EMBL" id="VAWE01000002">
    <property type="protein sequence ID" value="TLQ39340.1"/>
    <property type="molecule type" value="Genomic_DNA"/>
</dbReference>
<dbReference type="InterPro" id="IPR003593">
    <property type="entry name" value="AAA+_ATPase"/>
</dbReference>
<dbReference type="OrthoDB" id="3311584at2"/>
<evidence type="ECO:0000259" key="2">
    <source>
        <dbReference type="SMART" id="SM00382"/>
    </source>
</evidence>
<dbReference type="GO" id="GO:0016887">
    <property type="term" value="F:ATP hydrolysis activity"/>
    <property type="evidence" value="ECO:0007669"/>
    <property type="project" value="InterPro"/>
</dbReference>
<gene>
    <name evidence="3" type="ORF">FEF34_38825</name>
</gene>
<dbReference type="Gene3D" id="3.40.50.300">
    <property type="entry name" value="P-loop containing nucleotide triphosphate hydrolases"/>
    <property type="match status" value="1"/>
</dbReference>
<dbReference type="SUPFAM" id="SSF48452">
    <property type="entry name" value="TPR-like"/>
    <property type="match status" value="2"/>
</dbReference>
<dbReference type="SMART" id="SM00382">
    <property type="entry name" value="AAA"/>
    <property type="match status" value="1"/>
</dbReference>
<dbReference type="InterPro" id="IPR049945">
    <property type="entry name" value="AAA_22"/>
</dbReference>
<sequence>MTAASPAPGAGTGSRTDNTMRDVTVHGPTIQSGSITGGVHFHQTRLGPPTPWQVRPVPASFTDRTEDLASLIAWIRSRSPYVRMVAVHGPPGVGKSTLAQRLLDELRDEFPGGQLYVDLQGYDPAGPARLDEALGQLLRSLYGGDLPSGVEERAAWWRSVTAERSRRPVAVLVDNAVWADQVRALLPGGREHLLVVTSRTPLADLGRDGARHHHLQPFSPAAAQEYLAAVAGEHRVASDRRAAQAIASLGAGLPLSLALAGTILASHPDRSLAELATALTSRRQQVLASTHGLTPLGVAMNSSLNETYWGLPRPSARVFRSMGHLFPYDLDAAVTAAVCGLPLEKAAEELTALAGAGLLITVREDAARGTVYGFHDEVRAYARHRAVAEATDGELDEQTRRGLDFYLATITTAERLLTDTHRSLARDYRFEPDKPAPFTDKDGAAAWLHAQSNNLLPAVRTAAVAGLPQTTWQLVHALWAYLRLTHDHALWFEAHELGLMAARECGDQLAEQEMLNTWGVGLRSDGQLEAAVERFEQVLQMARARGDRRGEAQALHEIGATYLAADRMDAARAPLEQGRALRQILGAEATDPHEQRTYTRAVALSDTALGQVAISLGDPAGAITRLTAARTTLLDIQDAFDAARALAWLARAHALSGDLDAAEREGRQAVTECTAVRSPRWTARSLELLGRTLQEAGHHDQARAAFEQSLQIYTDLNPRDADRVRRQLPSAS</sequence>
<evidence type="ECO:0000256" key="1">
    <source>
        <dbReference type="SAM" id="MobiDB-lite"/>
    </source>
</evidence>
<feature type="region of interest" description="Disordered" evidence="1">
    <location>
        <begin position="1"/>
        <end position="21"/>
    </location>
</feature>
<accession>A0A5R9DRW7</accession>
<evidence type="ECO:0000313" key="4">
    <source>
        <dbReference type="Proteomes" id="UP000305921"/>
    </source>
</evidence>
<comment type="caution">
    <text evidence="3">The sequence shown here is derived from an EMBL/GenBank/DDBJ whole genome shotgun (WGS) entry which is preliminary data.</text>
</comment>
<dbReference type="Pfam" id="PF13424">
    <property type="entry name" value="TPR_12"/>
    <property type="match status" value="2"/>
</dbReference>
<keyword evidence="4" id="KW-1185">Reference proteome</keyword>
<name>A0A5R9DRW7_9ACTN</name>
<dbReference type="PANTHER" id="PTHR47691:SF3">
    <property type="entry name" value="HTH-TYPE TRANSCRIPTIONAL REGULATOR RV0890C-RELATED"/>
    <property type="match status" value="1"/>
</dbReference>
<protein>
    <submittedName>
        <fullName evidence="3">Tetratricopeptide repeat protein</fullName>
    </submittedName>
</protein>
<dbReference type="Gene3D" id="1.25.40.10">
    <property type="entry name" value="Tetratricopeptide repeat domain"/>
    <property type="match status" value="1"/>
</dbReference>
<dbReference type="InterPro" id="IPR027417">
    <property type="entry name" value="P-loop_NTPase"/>
</dbReference>
<dbReference type="Proteomes" id="UP000305921">
    <property type="component" value="Unassembled WGS sequence"/>
</dbReference>
<dbReference type="PRINTS" id="PR00364">
    <property type="entry name" value="DISEASERSIST"/>
</dbReference>
<feature type="domain" description="AAA+ ATPase" evidence="2">
    <location>
        <begin position="81"/>
        <end position="331"/>
    </location>
</feature>
<dbReference type="AlphaFoldDB" id="A0A5R9DRW7"/>
<reference evidence="3 4" key="1">
    <citation type="submission" date="2019-05" db="EMBL/GenBank/DDBJ databases">
        <title>Streptomyces marianii sp. nov., a novel marine actinomycete from southern coast of India.</title>
        <authorList>
            <person name="Iniyan A.M."/>
            <person name="Wink J."/>
            <person name="Ramprasad E."/>
            <person name="Ramana C.V."/>
            <person name="Bunk B."/>
            <person name="Sproer C."/>
            <person name="Joseph F.-J.R.S."/>
            <person name="Vincent S.G.P."/>
        </authorList>
    </citation>
    <scope>NUCLEOTIDE SEQUENCE [LARGE SCALE GENOMIC DNA]</scope>
    <source>
        <strain evidence="3 4">ICN19</strain>
    </source>
</reference>
<dbReference type="InterPro" id="IPR011990">
    <property type="entry name" value="TPR-like_helical_dom_sf"/>
</dbReference>
<dbReference type="SUPFAM" id="SSF52540">
    <property type="entry name" value="P-loop containing nucleoside triphosphate hydrolases"/>
    <property type="match status" value="1"/>
</dbReference>